<evidence type="ECO:0000313" key="8">
    <source>
        <dbReference type="EMBL" id="NGM12493.1"/>
    </source>
</evidence>
<evidence type="ECO:0000256" key="2">
    <source>
        <dbReference type="ARBA" id="ARBA00022692"/>
    </source>
</evidence>
<dbReference type="EMBL" id="SAIY01000002">
    <property type="protein sequence ID" value="NGM12493.1"/>
    <property type="molecule type" value="Genomic_DNA"/>
</dbReference>
<dbReference type="AlphaFoldDB" id="A0A6M1L743"/>
<feature type="transmembrane region" description="Helical" evidence="6">
    <location>
        <begin position="118"/>
        <end position="134"/>
    </location>
</feature>
<keyword evidence="4 6" id="KW-0472">Membrane</keyword>
<comment type="caution">
    <text evidence="8">The sequence shown here is derived from an EMBL/GenBank/DDBJ whole genome shotgun (WGS) entry which is preliminary data.</text>
</comment>
<organism evidence="8 9">
    <name type="scientific">Verrucosispora sioxanthis</name>
    <dbReference type="NCBI Taxonomy" id="2499994"/>
    <lineage>
        <taxon>Bacteria</taxon>
        <taxon>Bacillati</taxon>
        <taxon>Actinomycetota</taxon>
        <taxon>Actinomycetes</taxon>
        <taxon>Micromonosporales</taxon>
        <taxon>Micromonosporaceae</taxon>
        <taxon>Micromonospora</taxon>
    </lineage>
</organism>
<dbReference type="GO" id="GO:0016020">
    <property type="term" value="C:membrane"/>
    <property type="evidence" value="ECO:0007669"/>
    <property type="project" value="UniProtKB-SubCell"/>
</dbReference>
<feature type="domain" description="Integral membrane bound transporter" evidence="7">
    <location>
        <begin position="35"/>
        <end position="158"/>
    </location>
</feature>
<gene>
    <name evidence="8" type="ORF">ENC19_07385</name>
</gene>
<feature type="compositionally biased region" description="Polar residues" evidence="5">
    <location>
        <begin position="368"/>
        <end position="377"/>
    </location>
</feature>
<protein>
    <submittedName>
        <fullName evidence="8">Aromatic acid exporter family protein</fullName>
    </submittedName>
</protein>
<evidence type="ECO:0000256" key="6">
    <source>
        <dbReference type="SAM" id="Phobius"/>
    </source>
</evidence>
<evidence type="ECO:0000256" key="1">
    <source>
        <dbReference type="ARBA" id="ARBA00004141"/>
    </source>
</evidence>
<reference evidence="8 9" key="1">
    <citation type="submission" date="2020-02" db="EMBL/GenBank/DDBJ databases">
        <title>Draft Genome Sequence of Verrucosispora sp. Strain CWR15, Isolated from Gulf of Mexico Sponge.</title>
        <authorList>
            <person name="Kennedy S.J."/>
            <person name="Cella E."/>
            <person name="Azarian T."/>
            <person name="Baker B.J."/>
            <person name="Shaw L.N."/>
        </authorList>
    </citation>
    <scope>NUCLEOTIDE SEQUENCE [LARGE SCALE GENOMIC DNA]</scope>
    <source>
        <strain evidence="8 9">CWR15</strain>
    </source>
</reference>
<dbReference type="InterPro" id="IPR049453">
    <property type="entry name" value="Memb_transporter_dom"/>
</dbReference>
<evidence type="ECO:0000256" key="5">
    <source>
        <dbReference type="SAM" id="MobiDB-lite"/>
    </source>
</evidence>
<keyword evidence="2 6" id="KW-0812">Transmembrane</keyword>
<feature type="transmembrane region" description="Helical" evidence="6">
    <location>
        <begin position="50"/>
        <end position="65"/>
    </location>
</feature>
<evidence type="ECO:0000313" key="9">
    <source>
        <dbReference type="Proteomes" id="UP000478148"/>
    </source>
</evidence>
<feature type="transmembrane region" description="Helical" evidence="6">
    <location>
        <begin position="72"/>
        <end position="89"/>
    </location>
</feature>
<keyword evidence="3 6" id="KW-1133">Transmembrane helix</keyword>
<dbReference type="Proteomes" id="UP000478148">
    <property type="component" value="Unassembled WGS sequence"/>
</dbReference>
<comment type="subcellular location">
    <subcellularLocation>
        <location evidence="1">Membrane</location>
        <topology evidence="1">Multi-pass membrane protein</topology>
    </subcellularLocation>
</comment>
<evidence type="ECO:0000256" key="3">
    <source>
        <dbReference type="ARBA" id="ARBA00022989"/>
    </source>
</evidence>
<sequence>MSSLRGRVAAVSRGSYGRLRQHLLLAFQGGLAASLAWVVAEQVLGNPDPTFAPIAAVAVIATSIGRRARRAVELIVGVIVGVLIGDLLVGTVGTGAWQTFVIVFGALLVAVAVRGTGALVTQAGGAAALIATLAPGTPDIVLPRTVNALVGGATGLLVVLVLVPMNPTRSVRRIAGPALDTFARQLTSAADALARGDARRARQVLDEMRSAEGQLREVGDVVTAAEEVVRFSPLRWRRRRALAAYGAGAEHLDRAFRNSRTMVRRILTALRDHEPVPAGLSNAVQQVGQGVRLMHEEFLSMREPVRTRERVLRAVHDAGEACRQEIGFSGTIVVSQLRTVANDMLRATGVPGDEARRLVRRAAAGQWSSQQVATAVTESAEGGGGDRDRDHDARRRPAGGLGRNRRQMGER</sequence>
<evidence type="ECO:0000256" key="4">
    <source>
        <dbReference type="ARBA" id="ARBA00023136"/>
    </source>
</evidence>
<dbReference type="Pfam" id="PF13515">
    <property type="entry name" value="FUSC_2"/>
    <property type="match status" value="1"/>
</dbReference>
<feature type="transmembrane region" description="Helical" evidence="6">
    <location>
        <begin position="146"/>
        <end position="163"/>
    </location>
</feature>
<accession>A0A6M1L743</accession>
<feature type="region of interest" description="Disordered" evidence="5">
    <location>
        <begin position="368"/>
        <end position="411"/>
    </location>
</feature>
<dbReference type="RefSeq" id="WP_164446370.1">
    <property type="nucleotide sequence ID" value="NZ_SAIY01000002.1"/>
</dbReference>
<feature type="compositionally biased region" description="Basic and acidic residues" evidence="5">
    <location>
        <begin position="384"/>
        <end position="395"/>
    </location>
</feature>
<keyword evidence="9" id="KW-1185">Reference proteome</keyword>
<name>A0A6M1L743_9ACTN</name>
<proteinExistence type="predicted"/>
<evidence type="ECO:0000259" key="7">
    <source>
        <dbReference type="Pfam" id="PF13515"/>
    </source>
</evidence>